<dbReference type="GO" id="GO:0022857">
    <property type="term" value="F:transmembrane transporter activity"/>
    <property type="evidence" value="ECO:0007669"/>
    <property type="project" value="InterPro"/>
</dbReference>
<dbReference type="GO" id="GO:0005886">
    <property type="term" value="C:plasma membrane"/>
    <property type="evidence" value="ECO:0007669"/>
    <property type="project" value="UniProtKB-SubCell"/>
</dbReference>
<evidence type="ECO:0000256" key="3">
    <source>
        <dbReference type="ARBA" id="ARBA00022448"/>
    </source>
</evidence>
<evidence type="ECO:0000313" key="9">
    <source>
        <dbReference type="EMBL" id="SEN56475.1"/>
    </source>
</evidence>
<keyword evidence="6 8" id="KW-1133">Transmembrane helix</keyword>
<dbReference type="FunFam" id="1.10.3470.10:FF:000001">
    <property type="entry name" value="Vitamin B12 ABC transporter permease BtuC"/>
    <property type="match status" value="1"/>
</dbReference>
<dbReference type="PANTHER" id="PTHR30472">
    <property type="entry name" value="FERRIC ENTEROBACTIN TRANSPORT SYSTEM PERMEASE PROTEIN"/>
    <property type="match status" value="1"/>
</dbReference>
<evidence type="ECO:0000256" key="8">
    <source>
        <dbReference type="SAM" id="Phobius"/>
    </source>
</evidence>
<name>A0A1H8HK93_9BACL</name>
<protein>
    <submittedName>
        <fullName evidence="9">Iron complex transport system permease protein</fullName>
    </submittedName>
</protein>
<keyword evidence="7 8" id="KW-0472">Membrane</keyword>
<dbReference type="Pfam" id="PF01032">
    <property type="entry name" value="FecCD"/>
    <property type="match status" value="1"/>
</dbReference>
<sequence length="350" mass="36530">MKRFMPIRIGGDRFSFLMDKKAAGVIGLLSLAVFAAVVISVGVGEVYIAPLDVIKVFLGTGSPSDALVVNTFRLPRICIAFLSGAALAVSGALLQAVVRNPLASPDIIGITGGASVAAVSVITFFADSTTSLSVSIHWVPAAAFLGATVIAILIYLFSWKDGVSPFRLVLIGIGFYTATQAAVNLIILLGPVFRAVESKTWLTGSVYGSTWEQVLTLLPWVGILIPLSILLGRHVNVQQFGDSLATGLGNPVQKHRMMLLFISTGLAGSAIAFAGGIGFVGLIAPHAARRLVGASFGALLPASALLGALFVMLADLAGRTVMAPTEIPAGVFTAVIGAPYFIYLLFRSRM</sequence>
<feature type="transmembrane region" description="Helical" evidence="8">
    <location>
        <begin position="21"/>
        <end position="43"/>
    </location>
</feature>
<dbReference type="PANTHER" id="PTHR30472:SF24">
    <property type="entry name" value="FERRIC ENTEROBACTIN TRANSPORT SYSTEM PERMEASE PROTEIN FEPG"/>
    <property type="match status" value="1"/>
</dbReference>
<dbReference type="OrthoDB" id="9811721at2"/>
<organism evidence="9 10">
    <name type="scientific">Lihuaxuella thermophila</name>
    <dbReference type="NCBI Taxonomy" id="1173111"/>
    <lineage>
        <taxon>Bacteria</taxon>
        <taxon>Bacillati</taxon>
        <taxon>Bacillota</taxon>
        <taxon>Bacilli</taxon>
        <taxon>Bacillales</taxon>
        <taxon>Thermoactinomycetaceae</taxon>
        <taxon>Lihuaxuella</taxon>
    </lineage>
</organism>
<evidence type="ECO:0000256" key="2">
    <source>
        <dbReference type="ARBA" id="ARBA00007935"/>
    </source>
</evidence>
<dbReference type="AlphaFoldDB" id="A0A1H8HK93"/>
<evidence type="ECO:0000256" key="6">
    <source>
        <dbReference type="ARBA" id="ARBA00022989"/>
    </source>
</evidence>
<evidence type="ECO:0000256" key="7">
    <source>
        <dbReference type="ARBA" id="ARBA00023136"/>
    </source>
</evidence>
<dbReference type="GO" id="GO:0033214">
    <property type="term" value="P:siderophore-iron import into cell"/>
    <property type="evidence" value="ECO:0007669"/>
    <property type="project" value="TreeGrafter"/>
</dbReference>
<dbReference type="RefSeq" id="WP_089971071.1">
    <property type="nucleotide sequence ID" value="NZ_FOCQ01000014.1"/>
</dbReference>
<gene>
    <name evidence="9" type="ORF">SAMN05444955_11466</name>
</gene>
<keyword evidence="5 8" id="KW-0812">Transmembrane</keyword>
<evidence type="ECO:0000313" key="10">
    <source>
        <dbReference type="Proteomes" id="UP000199695"/>
    </source>
</evidence>
<evidence type="ECO:0000256" key="1">
    <source>
        <dbReference type="ARBA" id="ARBA00004651"/>
    </source>
</evidence>
<feature type="transmembrane region" description="Helical" evidence="8">
    <location>
        <begin position="329"/>
        <end position="346"/>
    </location>
</feature>
<accession>A0A1H8HK93</accession>
<dbReference type="CDD" id="cd06550">
    <property type="entry name" value="TM_ABC_iron-siderophores_like"/>
    <property type="match status" value="1"/>
</dbReference>
<feature type="transmembrane region" description="Helical" evidence="8">
    <location>
        <begin position="296"/>
        <end position="317"/>
    </location>
</feature>
<reference evidence="9 10" key="1">
    <citation type="submission" date="2016-10" db="EMBL/GenBank/DDBJ databases">
        <authorList>
            <person name="de Groot N.N."/>
        </authorList>
    </citation>
    <scope>NUCLEOTIDE SEQUENCE [LARGE SCALE GENOMIC DNA]</scope>
    <source>
        <strain evidence="9 10">DSM 46701</strain>
    </source>
</reference>
<feature type="transmembrane region" description="Helical" evidence="8">
    <location>
        <begin position="213"/>
        <end position="231"/>
    </location>
</feature>
<dbReference type="SUPFAM" id="SSF81345">
    <property type="entry name" value="ABC transporter involved in vitamin B12 uptake, BtuC"/>
    <property type="match status" value="1"/>
</dbReference>
<dbReference type="EMBL" id="FOCQ01000014">
    <property type="protein sequence ID" value="SEN56475.1"/>
    <property type="molecule type" value="Genomic_DNA"/>
</dbReference>
<dbReference type="InterPro" id="IPR037294">
    <property type="entry name" value="ABC_BtuC-like"/>
</dbReference>
<dbReference type="InterPro" id="IPR000522">
    <property type="entry name" value="ABC_transptr_permease_BtuC"/>
</dbReference>
<dbReference type="Proteomes" id="UP000199695">
    <property type="component" value="Unassembled WGS sequence"/>
</dbReference>
<evidence type="ECO:0000256" key="5">
    <source>
        <dbReference type="ARBA" id="ARBA00022692"/>
    </source>
</evidence>
<dbReference type="STRING" id="1173111.SAMN05444955_11466"/>
<keyword evidence="10" id="KW-1185">Reference proteome</keyword>
<proteinExistence type="inferred from homology"/>
<dbReference type="Gene3D" id="1.10.3470.10">
    <property type="entry name" value="ABC transporter involved in vitamin B12 uptake, BtuC"/>
    <property type="match status" value="1"/>
</dbReference>
<keyword evidence="3" id="KW-0813">Transport</keyword>
<comment type="subcellular location">
    <subcellularLocation>
        <location evidence="1">Cell membrane</location>
        <topology evidence="1">Multi-pass membrane protein</topology>
    </subcellularLocation>
</comment>
<comment type="similarity">
    <text evidence="2">Belongs to the binding-protein-dependent transport system permease family. FecCD subfamily.</text>
</comment>
<feature type="transmembrane region" description="Helical" evidence="8">
    <location>
        <begin position="74"/>
        <end position="94"/>
    </location>
</feature>
<keyword evidence="4" id="KW-1003">Cell membrane</keyword>
<feature type="transmembrane region" description="Helical" evidence="8">
    <location>
        <begin position="106"/>
        <end position="126"/>
    </location>
</feature>
<feature type="transmembrane region" description="Helical" evidence="8">
    <location>
        <begin position="138"/>
        <end position="157"/>
    </location>
</feature>
<feature type="transmembrane region" description="Helical" evidence="8">
    <location>
        <begin position="169"/>
        <end position="193"/>
    </location>
</feature>
<evidence type="ECO:0000256" key="4">
    <source>
        <dbReference type="ARBA" id="ARBA00022475"/>
    </source>
</evidence>
<feature type="transmembrane region" description="Helical" evidence="8">
    <location>
        <begin position="259"/>
        <end position="284"/>
    </location>
</feature>